<evidence type="ECO:0000259" key="3">
    <source>
        <dbReference type="PROSITE" id="PS50086"/>
    </source>
</evidence>
<dbReference type="PROSITE" id="PS50086">
    <property type="entry name" value="TBC_RABGAP"/>
    <property type="match status" value="1"/>
</dbReference>
<feature type="compositionally biased region" description="Low complexity" evidence="2">
    <location>
        <begin position="795"/>
        <end position="805"/>
    </location>
</feature>
<dbReference type="SUPFAM" id="SSF47923">
    <property type="entry name" value="Ypt/Rab-GAP domain of gyp1p"/>
    <property type="match status" value="2"/>
</dbReference>
<sequence>MEKSFNLLHIIQHRRDGYGFALRPQHIQRYREYANIYKEEEEERSYKWNNFIEQQAKSNHSTSSEEECRGILQAEADELREETVFERGREEDDSSDKNSDSDGSTKSYPGKEVKLSEQPEKEVHLSEEPEKEVQRSEQPEKDVQLSEEPEKEVKHSEQPQKEDHLSEEPKKEVQASQIQERETLLSKESDKEGQLLKETKANKVQSWSWTRPSLHVIENMMSSRVKNIKDMKYRLNTINGDHLPSIKETGSSGESSVAEIDKELCIKETSDDNVDKSTEETNVDSKESPESFFPWKELEFLVRGGVPKDLRGEVWQAFVGVKTRRVERYYEGLLAEETNTDESKEHNNSNAAPRKWKKQIEKDIPRTFPGHPALDERGRDSLRRVLVAYARHNPSVGYCQAMNFFAGLLLLLMPEENAFWTLVGILDDYFDGYYTEEMIESQVDQLVFEELIREKFPKLVNHLDYLGVQVAWISGPWFLSIFINMLPWESVLRVWDVLLFEGNRVMLFQTALALMELYGPALVTTKDAGDAITLLQSLAGSTFDSSQLVLTACIGYLAVTEARLLQLREKHRPAVLVVVEERSKGGRVWKGSKGLASKLYSFKHDPGSLVEKKVSEGDKSLLESHSSNLDDLLSGLSVDPEVDSLPDLQEQVVWLKVEMCRLMEEKRSAILRAEELETALMEMVQQDNRRQLSAKVEQLEQEVADLRQALANKKEQEAAMLKVLMRVEQEQKITEEARIGAEQDAAAQRYAVNVFQEKYEKAMASLAQMEQRVVMAESVLEATIQYQSGKAKAQSSPRSVSSSVESPRRRIGLFGLGWRDRNKDKDKPTNDDSGTS</sequence>
<protein>
    <recommendedName>
        <fullName evidence="3">Rab-GAP TBC domain-containing protein</fullName>
    </recommendedName>
</protein>
<dbReference type="PANTHER" id="PTHR47219">
    <property type="entry name" value="RAB GTPASE-ACTIVATING PROTEIN 1-LIKE"/>
    <property type="match status" value="1"/>
</dbReference>
<keyword evidence="1" id="KW-0175">Coiled coil</keyword>
<evidence type="ECO:0000313" key="5">
    <source>
        <dbReference type="Proteomes" id="UP000807159"/>
    </source>
</evidence>
<reference evidence="4" key="1">
    <citation type="journal article" date="2021" name="J. Hered.">
        <title>Genome Assembly of Salicaceae Populus deltoides (Eastern Cottonwood) I-69 Based on Nanopore Sequencing and Hi-C Technologies.</title>
        <authorList>
            <person name="Bai S."/>
            <person name="Wu H."/>
            <person name="Zhang J."/>
            <person name="Pan Z."/>
            <person name="Zhao W."/>
            <person name="Li Z."/>
            <person name="Tong C."/>
        </authorList>
    </citation>
    <scope>NUCLEOTIDE SEQUENCE</scope>
    <source>
        <tissue evidence="4">Leaf</tissue>
    </source>
</reference>
<proteinExistence type="predicted"/>
<gene>
    <name evidence="4" type="ORF">H0E87_012691</name>
</gene>
<comment type="caution">
    <text evidence="4">The sequence shown here is derived from an EMBL/GenBank/DDBJ whole genome shotgun (WGS) entry which is preliminary data.</text>
</comment>
<dbReference type="InterPro" id="IPR000195">
    <property type="entry name" value="Rab-GAP-TBC_dom"/>
</dbReference>
<dbReference type="Gene3D" id="1.10.8.270">
    <property type="entry name" value="putative rabgap domain of human tbc1 domain family member 14 like domains"/>
    <property type="match status" value="1"/>
</dbReference>
<dbReference type="Proteomes" id="UP000807159">
    <property type="component" value="Chromosome 6"/>
</dbReference>
<dbReference type="AlphaFoldDB" id="A0A8T2YK77"/>
<accession>A0A8T2YK77</accession>
<dbReference type="Gene3D" id="1.10.472.80">
    <property type="entry name" value="Ypt/Rab-GAP domain of gyp1p, domain 3"/>
    <property type="match status" value="1"/>
</dbReference>
<dbReference type="FunFam" id="1.10.472.80:FF:000013">
    <property type="entry name" value="TBC1 domain family member 8B"/>
    <property type="match status" value="1"/>
</dbReference>
<evidence type="ECO:0000256" key="1">
    <source>
        <dbReference type="SAM" id="Coils"/>
    </source>
</evidence>
<feature type="coiled-coil region" evidence="1">
    <location>
        <begin position="682"/>
        <end position="719"/>
    </location>
</feature>
<dbReference type="EMBL" id="JACEGQ020000006">
    <property type="protein sequence ID" value="KAH8505555.1"/>
    <property type="molecule type" value="Genomic_DNA"/>
</dbReference>
<feature type="compositionally biased region" description="Basic and acidic residues" evidence="2">
    <location>
        <begin position="81"/>
        <end position="100"/>
    </location>
</feature>
<dbReference type="Pfam" id="PF00566">
    <property type="entry name" value="RabGAP-TBC"/>
    <property type="match status" value="1"/>
</dbReference>
<dbReference type="GO" id="GO:0031267">
    <property type="term" value="F:small GTPase binding"/>
    <property type="evidence" value="ECO:0007669"/>
    <property type="project" value="TreeGrafter"/>
</dbReference>
<feature type="compositionally biased region" description="Basic and acidic residues" evidence="2">
    <location>
        <begin position="151"/>
        <end position="201"/>
    </location>
</feature>
<keyword evidence="5" id="KW-1185">Reference proteome</keyword>
<feature type="region of interest" description="Disordered" evidence="2">
    <location>
        <begin position="787"/>
        <end position="836"/>
    </location>
</feature>
<feature type="region of interest" description="Disordered" evidence="2">
    <location>
        <begin position="268"/>
        <end position="288"/>
    </location>
</feature>
<dbReference type="PANTHER" id="PTHR47219:SF20">
    <property type="entry name" value="TBC1 DOMAIN FAMILY MEMBER 2B"/>
    <property type="match status" value="1"/>
</dbReference>
<dbReference type="InterPro" id="IPR050302">
    <property type="entry name" value="Rab_GAP_TBC_domain"/>
</dbReference>
<dbReference type="SMART" id="SM00164">
    <property type="entry name" value="TBC"/>
    <property type="match status" value="1"/>
</dbReference>
<dbReference type="Gene3D" id="1.10.10.750">
    <property type="entry name" value="Ypt/Rab-GAP domain of gyp1p, domain 1"/>
    <property type="match status" value="1"/>
</dbReference>
<evidence type="ECO:0000313" key="4">
    <source>
        <dbReference type="EMBL" id="KAH8505555.1"/>
    </source>
</evidence>
<dbReference type="FunFam" id="1.10.8.270:FF:000018">
    <property type="entry name" value="Ypt/Rab-GAP domain of gyp1p superfamily protein"/>
    <property type="match status" value="1"/>
</dbReference>
<feature type="compositionally biased region" description="Basic and acidic residues" evidence="2">
    <location>
        <begin position="109"/>
        <end position="144"/>
    </location>
</feature>
<dbReference type="InterPro" id="IPR035969">
    <property type="entry name" value="Rab-GAP_TBC_sf"/>
</dbReference>
<evidence type="ECO:0000256" key="2">
    <source>
        <dbReference type="SAM" id="MobiDB-lite"/>
    </source>
</evidence>
<name>A0A8T2YK77_POPDE</name>
<feature type="domain" description="Rab-GAP TBC" evidence="3">
    <location>
        <begin position="305"/>
        <end position="502"/>
    </location>
</feature>
<feature type="region of interest" description="Disordered" evidence="2">
    <location>
        <begin position="55"/>
        <end position="204"/>
    </location>
</feature>
<feature type="compositionally biased region" description="Basic and acidic residues" evidence="2">
    <location>
        <begin position="818"/>
        <end position="830"/>
    </location>
</feature>
<organism evidence="4 5">
    <name type="scientific">Populus deltoides</name>
    <name type="common">Eastern poplar</name>
    <name type="synonym">Eastern cottonwood</name>
    <dbReference type="NCBI Taxonomy" id="3696"/>
    <lineage>
        <taxon>Eukaryota</taxon>
        <taxon>Viridiplantae</taxon>
        <taxon>Streptophyta</taxon>
        <taxon>Embryophyta</taxon>
        <taxon>Tracheophyta</taxon>
        <taxon>Spermatophyta</taxon>
        <taxon>Magnoliopsida</taxon>
        <taxon>eudicotyledons</taxon>
        <taxon>Gunneridae</taxon>
        <taxon>Pentapetalae</taxon>
        <taxon>rosids</taxon>
        <taxon>fabids</taxon>
        <taxon>Malpighiales</taxon>
        <taxon>Salicaceae</taxon>
        <taxon>Saliceae</taxon>
        <taxon>Populus</taxon>
    </lineage>
</organism>
<dbReference type="GO" id="GO:0005096">
    <property type="term" value="F:GTPase activator activity"/>
    <property type="evidence" value="ECO:0007669"/>
    <property type="project" value="TreeGrafter"/>
</dbReference>